<name>A0ABU6HS94_9FLAO</name>
<dbReference type="Proteomes" id="UP001348397">
    <property type="component" value="Unassembled WGS sequence"/>
</dbReference>
<evidence type="ECO:0000313" key="3">
    <source>
        <dbReference type="EMBL" id="MEC3875934.1"/>
    </source>
</evidence>
<accession>A0ABU6HS94</accession>
<evidence type="ECO:0000256" key="1">
    <source>
        <dbReference type="SAM" id="MobiDB-lite"/>
    </source>
</evidence>
<feature type="compositionally biased region" description="Basic and acidic residues" evidence="1">
    <location>
        <begin position="573"/>
        <end position="585"/>
    </location>
</feature>
<organism evidence="3 4">
    <name type="scientific">Chryseobacterium salviniae</name>
    <dbReference type="NCBI Taxonomy" id="3101750"/>
    <lineage>
        <taxon>Bacteria</taxon>
        <taxon>Pseudomonadati</taxon>
        <taxon>Bacteroidota</taxon>
        <taxon>Flavobacteriia</taxon>
        <taxon>Flavobacteriales</taxon>
        <taxon>Weeksellaceae</taxon>
        <taxon>Chryseobacterium group</taxon>
        <taxon>Chryseobacterium</taxon>
    </lineage>
</organism>
<gene>
    <name evidence="3" type="ORF">SOP96_09445</name>
</gene>
<keyword evidence="2" id="KW-0812">Transmembrane</keyword>
<feature type="compositionally biased region" description="Basic and acidic residues" evidence="1">
    <location>
        <begin position="545"/>
        <end position="556"/>
    </location>
</feature>
<comment type="caution">
    <text evidence="3">The sequence shown here is derived from an EMBL/GenBank/DDBJ whole genome shotgun (WGS) entry which is preliminary data.</text>
</comment>
<evidence type="ECO:0000313" key="4">
    <source>
        <dbReference type="Proteomes" id="UP001348397"/>
    </source>
</evidence>
<evidence type="ECO:0008006" key="5">
    <source>
        <dbReference type="Google" id="ProtNLM"/>
    </source>
</evidence>
<evidence type="ECO:0000256" key="2">
    <source>
        <dbReference type="SAM" id="Phobius"/>
    </source>
</evidence>
<feature type="region of interest" description="Disordered" evidence="1">
    <location>
        <begin position="513"/>
        <end position="592"/>
    </location>
</feature>
<protein>
    <recommendedName>
        <fullName evidence="5">Tape measure domain-containing protein</fullName>
    </recommendedName>
</protein>
<keyword evidence="2" id="KW-0472">Membrane</keyword>
<dbReference type="RefSeq" id="WP_326320735.1">
    <property type="nucleotide sequence ID" value="NZ_JAYLAA010000037.1"/>
</dbReference>
<feature type="transmembrane region" description="Helical" evidence="2">
    <location>
        <begin position="344"/>
        <end position="372"/>
    </location>
</feature>
<feature type="transmembrane region" description="Helical" evidence="2">
    <location>
        <begin position="406"/>
        <end position="424"/>
    </location>
</feature>
<reference evidence="3 4" key="1">
    <citation type="submission" date="2024-01" db="EMBL/GenBank/DDBJ databases">
        <title>Chryseobacterium sp. T9W2-O.</title>
        <authorList>
            <person name="Maltman C."/>
        </authorList>
    </citation>
    <scope>NUCLEOTIDE SEQUENCE [LARGE SCALE GENOMIC DNA]</scope>
    <source>
        <strain evidence="3 4">T9W2-O</strain>
    </source>
</reference>
<proteinExistence type="predicted"/>
<feature type="transmembrane region" description="Helical" evidence="2">
    <location>
        <begin position="317"/>
        <end position="335"/>
    </location>
</feature>
<feature type="transmembrane region" description="Helical" evidence="2">
    <location>
        <begin position="378"/>
        <end position="399"/>
    </location>
</feature>
<dbReference type="EMBL" id="JAYLAA010000037">
    <property type="protein sequence ID" value="MEC3875934.1"/>
    <property type="molecule type" value="Genomic_DNA"/>
</dbReference>
<keyword evidence="2" id="KW-1133">Transmembrane helix</keyword>
<keyword evidence="4" id="KW-1185">Reference proteome</keyword>
<sequence length="642" mass="69471">MNAYEFIINLRDQATSNLRRIAQSIGVASDRSKEFTRDLKKNETASNSLGSALGGLRSKLIGLFAGISLMAFTNQVITARAEYEKFSAVLENTFQSKTVGDGALAMLTEFATKTPYQLNELTGGFIKLVNRGINPTYEEMTKIGDLASSQGKSFDQLVEAILDGQTGEFERLKEFGIKASKSGDKVTLSFKGITKEVANNEQALKDAIISYGGMKGVAGSMESVSKTLGGRLSNLSDQWWNFLVAVGGYGGGVIGDTLQMMSDGLAFVQQYLPEIAHWFDLLGTYISAVTDQFQNLLAELFGINDATTAIQIFADTSIWALVIVSLLSDTIAWFLKMLSQNIEIVYGVIAAIAAYNVILQIMALRLAFVTWWTGTSTAAIILNTLVTEGWAAAWLAVNIAMSANPIGLVILAIAALVGIIVFAWNKFGWFRGAVLGTWEVLKGFGTMIKNYVINRFTELLKGITGIGQALVAFFKGDWKTAWEIGKKSAGQLMGADSAAKALQDGKAAFGNFNKGWEEGNKNQPKKSSGGLFSDRSNEIKNSFKGIERPKQGDPKDYLNGIGKNKGITAPGADKNKDEKKKDKDGIVSGGSKQTHITINIGKLNEKIEVHTTNLKEGGAEIEAKIQELLLRAVNSVNQMQTG</sequence>